<dbReference type="CDD" id="cd06170">
    <property type="entry name" value="LuxR_C_like"/>
    <property type="match status" value="1"/>
</dbReference>
<evidence type="ECO:0000256" key="2">
    <source>
        <dbReference type="ARBA" id="ARBA00022840"/>
    </source>
</evidence>
<dbReference type="GO" id="GO:0004016">
    <property type="term" value="F:adenylate cyclase activity"/>
    <property type="evidence" value="ECO:0007669"/>
    <property type="project" value="TreeGrafter"/>
</dbReference>
<sequence length="934" mass="98867">MVERELELGVLDDELSEAARGRGRLVAVWGVAGIGKSSLLTGVGRLAVSRGLLIASSRGAVVERNFGYGVVRQLFEPILVAASAAERVAVLGGAAALAAPLVDPTNAMPGVVDHDAVVHGLYWLTANLAERSGLVLVVDDAHLVDPASLTFLRYLARRLDGLRLLLVVAVRTGDPGSDDPLLSELLASGRVLTPEPLSPVGVGRLVHRTFGAGADVSFVEACHRVSGGVPFLVEELLATLAAEDVSPTDSEVYRVARTAPESVTRATMLRLSHLSPAAIDAARAIAVLDRHARVDRVAALAGLAEPELSVVLDELARMRVLAPDWPPRFVHQLLREAIYSALSVRQRGAAHARAARQLIAEDAPAEQVAAHLLLTEPAADPAVTEWLRAAAVSATGRGAVRSGIAYLRRAAVEGGDVVTRATVLHELGRAEALVHEERALADLGEALRLTAEPPARAQLNLEIAEVHLMAGDMAARVDCLHQALADLATDQDTDTALRVHAALAATEWNDPKLAPDLDKRLPVLMDLLAAARPAGRALGLALGARLAFRGDSLEQVPVLVEQGLAGGRFLSDEGSSSIYLSLAVGALLGVDDLAGAAAAGAAVLADARRRGSVFGYAAASYHELCVGARRGALSSAAEHIRTLYRLSIEHGLTFALPSMYFFGIDVLLERPDLDDVAAMLERVDLDPAFAGTSVGAYVLTARGRVRARRGAHGVAIADMRAAGAIFTALEFRNPVLVLWRSPLALVLPPEMLDEARELVDGELRDARSPRAKGVAARAAGLLAGGTEGLDLLWESRRLLEPTEANLEQARTLVELGTALGRAGHRVAAREQLWAGLGLATECGAVRLADRTEQELRVCGARPRRRSVTGPGSLTPGETRVARMAAEGMTNREIAQALFVTVKTVENQLGAVYRKLAVRSRELLADALPTSRRQT</sequence>
<dbReference type="AlphaFoldDB" id="A0A7W7QGM1"/>
<gene>
    <name evidence="4" type="ORF">FHR82_008990</name>
</gene>
<organism evidence="4 5">
    <name type="scientific">Actinophytocola algeriensis</name>
    <dbReference type="NCBI Taxonomy" id="1768010"/>
    <lineage>
        <taxon>Bacteria</taxon>
        <taxon>Bacillati</taxon>
        <taxon>Actinomycetota</taxon>
        <taxon>Actinomycetes</taxon>
        <taxon>Pseudonocardiales</taxon>
        <taxon>Pseudonocardiaceae</taxon>
    </lineage>
</organism>
<dbReference type="PROSITE" id="PS00622">
    <property type="entry name" value="HTH_LUXR_1"/>
    <property type="match status" value="1"/>
</dbReference>
<proteinExistence type="predicted"/>
<dbReference type="SMART" id="SM00421">
    <property type="entry name" value="HTH_LUXR"/>
    <property type="match status" value="1"/>
</dbReference>
<dbReference type="InterPro" id="IPR041664">
    <property type="entry name" value="AAA_16"/>
</dbReference>
<protein>
    <submittedName>
        <fullName evidence="4">DNA-binding CsgD family transcriptional regulator</fullName>
    </submittedName>
</protein>
<dbReference type="EMBL" id="JACHJQ010000016">
    <property type="protein sequence ID" value="MBB4912716.1"/>
    <property type="molecule type" value="Genomic_DNA"/>
</dbReference>
<name>A0A7W7QGM1_9PSEU</name>
<dbReference type="Gene3D" id="1.10.10.10">
    <property type="entry name" value="Winged helix-like DNA-binding domain superfamily/Winged helix DNA-binding domain"/>
    <property type="match status" value="1"/>
</dbReference>
<dbReference type="PROSITE" id="PS50043">
    <property type="entry name" value="HTH_LUXR_2"/>
    <property type="match status" value="1"/>
</dbReference>
<dbReference type="PANTHER" id="PTHR16305:SF35">
    <property type="entry name" value="TRANSCRIPTIONAL ACTIVATOR DOMAIN"/>
    <property type="match status" value="1"/>
</dbReference>
<keyword evidence="1" id="KW-0547">Nucleotide-binding</keyword>
<keyword evidence="5" id="KW-1185">Reference proteome</keyword>
<keyword evidence="4" id="KW-0238">DNA-binding</keyword>
<dbReference type="GO" id="GO:0005737">
    <property type="term" value="C:cytoplasm"/>
    <property type="evidence" value="ECO:0007669"/>
    <property type="project" value="TreeGrafter"/>
</dbReference>
<dbReference type="InterPro" id="IPR027417">
    <property type="entry name" value="P-loop_NTPase"/>
</dbReference>
<dbReference type="InterPro" id="IPR016032">
    <property type="entry name" value="Sig_transdc_resp-reg_C-effctor"/>
</dbReference>
<reference evidence="4 5" key="1">
    <citation type="submission" date="2020-08" db="EMBL/GenBank/DDBJ databases">
        <title>Genomic Encyclopedia of Type Strains, Phase III (KMG-III): the genomes of soil and plant-associated and newly described type strains.</title>
        <authorList>
            <person name="Whitman W."/>
        </authorList>
    </citation>
    <scope>NUCLEOTIDE SEQUENCE [LARGE SCALE GENOMIC DNA]</scope>
    <source>
        <strain evidence="4 5">CECT 8960</strain>
    </source>
</reference>
<dbReference type="GO" id="GO:0005524">
    <property type="term" value="F:ATP binding"/>
    <property type="evidence" value="ECO:0007669"/>
    <property type="project" value="UniProtKB-KW"/>
</dbReference>
<dbReference type="Pfam" id="PF00196">
    <property type="entry name" value="GerE"/>
    <property type="match status" value="1"/>
</dbReference>
<dbReference type="RefSeq" id="WP_184816697.1">
    <property type="nucleotide sequence ID" value="NZ_JACHJQ010000016.1"/>
</dbReference>
<dbReference type="PRINTS" id="PR00038">
    <property type="entry name" value="HTHLUXR"/>
</dbReference>
<comment type="caution">
    <text evidence="4">The sequence shown here is derived from an EMBL/GenBank/DDBJ whole genome shotgun (WGS) entry which is preliminary data.</text>
</comment>
<dbReference type="GO" id="GO:0003677">
    <property type="term" value="F:DNA binding"/>
    <property type="evidence" value="ECO:0007669"/>
    <property type="project" value="UniProtKB-KW"/>
</dbReference>
<dbReference type="SUPFAM" id="SSF46894">
    <property type="entry name" value="C-terminal effector domain of the bipartite response regulators"/>
    <property type="match status" value="1"/>
</dbReference>
<dbReference type="SUPFAM" id="SSF52540">
    <property type="entry name" value="P-loop containing nucleoside triphosphate hydrolases"/>
    <property type="match status" value="1"/>
</dbReference>
<dbReference type="Proteomes" id="UP000520767">
    <property type="component" value="Unassembled WGS sequence"/>
</dbReference>
<evidence type="ECO:0000313" key="4">
    <source>
        <dbReference type="EMBL" id="MBB4912716.1"/>
    </source>
</evidence>
<dbReference type="InterPro" id="IPR036388">
    <property type="entry name" value="WH-like_DNA-bd_sf"/>
</dbReference>
<dbReference type="InterPro" id="IPR000792">
    <property type="entry name" value="Tscrpt_reg_LuxR_C"/>
</dbReference>
<feature type="domain" description="HTH luxR-type" evidence="3">
    <location>
        <begin position="866"/>
        <end position="931"/>
    </location>
</feature>
<evidence type="ECO:0000259" key="3">
    <source>
        <dbReference type="PROSITE" id="PS50043"/>
    </source>
</evidence>
<accession>A0A7W7QGM1</accession>
<keyword evidence="2" id="KW-0067">ATP-binding</keyword>
<evidence type="ECO:0000313" key="5">
    <source>
        <dbReference type="Proteomes" id="UP000520767"/>
    </source>
</evidence>
<dbReference type="GO" id="GO:0006355">
    <property type="term" value="P:regulation of DNA-templated transcription"/>
    <property type="evidence" value="ECO:0007669"/>
    <property type="project" value="InterPro"/>
</dbReference>
<dbReference type="PANTHER" id="PTHR16305">
    <property type="entry name" value="TESTICULAR SOLUBLE ADENYLYL CYCLASE"/>
    <property type="match status" value="1"/>
</dbReference>
<dbReference type="Pfam" id="PF13191">
    <property type="entry name" value="AAA_16"/>
    <property type="match status" value="1"/>
</dbReference>
<evidence type="ECO:0000256" key="1">
    <source>
        <dbReference type="ARBA" id="ARBA00022741"/>
    </source>
</evidence>